<evidence type="ECO:0000259" key="8">
    <source>
        <dbReference type="Pfam" id="PF00117"/>
    </source>
</evidence>
<dbReference type="PRINTS" id="PR00099">
    <property type="entry name" value="CPSGATASE"/>
</dbReference>
<evidence type="ECO:0000256" key="5">
    <source>
        <dbReference type="ARBA" id="ARBA00022822"/>
    </source>
</evidence>
<dbReference type="PRINTS" id="PR00096">
    <property type="entry name" value="GATASE"/>
</dbReference>
<dbReference type="GO" id="GO:0005829">
    <property type="term" value="C:cytosol"/>
    <property type="evidence" value="ECO:0007669"/>
    <property type="project" value="TreeGrafter"/>
</dbReference>
<keyword evidence="6" id="KW-0315">Glutamine amidotransferase</keyword>
<dbReference type="NCBIfam" id="TIGR00566">
    <property type="entry name" value="trpG_papA"/>
    <property type="match status" value="1"/>
</dbReference>
<feature type="domain" description="Glutamine amidotransferase" evidence="8">
    <location>
        <begin position="4"/>
        <end position="187"/>
    </location>
</feature>
<dbReference type="PROSITE" id="PS51273">
    <property type="entry name" value="GATASE_TYPE_1"/>
    <property type="match status" value="1"/>
</dbReference>
<name>A0A1Z1M8L0_9FLOR</name>
<dbReference type="InterPro" id="IPR029062">
    <property type="entry name" value="Class_I_gatase-like"/>
</dbReference>
<keyword evidence="5" id="KW-0057">Aromatic amino acid biosynthesis</keyword>
<proteinExistence type="predicted"/>
<evidence type="ECO:0000256" key="1">
    <source>
        <dbReference type="ARBA" id="ARBA00004873"/>
    </source>
</evidence>
<dbReference type="RefSeq" id="YP_009393855.1">
    <property type="nucleotide sequence ID" value="NC_035270.1"/>
</dbReference>
<evidence type="ECO:0000256" key="3">
    <source>
        <dbReference type="ARBA" id="ARBA00012266"/>
    </source>
</evidence>
<evidence type="ECO:0000256" key="2">
    <source>
        <dbReference type="ARBA" id="ARBA00011743"/>
    </source>
</evidence>
<geneLocation type="chloroplast" evidence="9"/>
<accession>A0A1Z1M8L0</accession>
<dbReference type="AlphaFoldDB" id="A0A1Z1M8L0"/>
<dbReference type="InterPro" id="IPR006221">
    <property type="entry name" value="TrpG/PapA_dom"/>
</dbReference>
<keyword evidence="5" id="KW-0028">Amino-acid biosynthesis</keyword>
<dbReference type="CDD" id="cd01743">
    <property type="entry name" value="GATase1_Anthranilate_Synthase"/>
    <property type="match status" value="1"/>
</dbReference>
<evidence type="ECO:0000313" key="9">
    <source>
        <dbReference type="EMBL" id="ARW62417.1"/>
    </source>
</evidence>
<dbReference type="FunFam" id="3.40.50.880:FF:000003">
    <property type="entry name" value="Anthranilate synthase component II"/>
    <property type="match status" value="1"/>
</dbReference>
<dbReference type="InterPro" id="IPR017926">
    <property type="entry name" value="GATASE"/>
</dbReference>
<dbReference type="SUPFAM" id="SSF52317">
    <property type="entry name" value="Class I glutamine amidotransferase-like"/>
    <property type="match status" value="1"/>
</dbReference>
<dbReference type="PANTHER" id="PTHR43418:SF4">
    <property type="entry name" value="MULTIFUNCTIONAL TRYPTOPHAN BIOSYNTHESIS PROTEIN"/>
    <property type="match status" value="1"/>
</dbReference>
<organism evidence="9">
    <name type="scientific">Polysiphonia sertularioides</name>
    <dbReference type="NCBI Taxonomy" id="945028"/>
    <lineage>
        <taxon>Eukaryota</taxon>
        <taxon>Rhodophyta</taxon>
        <taxon>Florideophyceae</taxon>
        <taxon>Rhodymeniophycidae</taxon>
        <taxon>Ceramiales</taxon>
        <taxon>Rhodomelaceae</taxon>
        <taxon>Polysiphonioideae</taxon>
        <taxon>Polysiphonia</taxon>
    </lineage>
</organism>
<evidence type="ECO:0000256" key="6">
    <source>
        <dbReference type="ARBA" id="ARBA00022962"/>
    </source>
</evidence>
<keyword evidence="9" id="KW-0934">Plastid</keyword>
<comment type="subunit">
    <text evidence="2">Tetramer of two components I and two components II.</text>
</comment>
<dbReference type="Gene3D" id="3.40.50.880">
    <property type="match status" value="1"/>
</dbReference>
<keyword evidence="9" id="KW-0150">Chloroplast</keyword>
<dbReference type="Pfam" id="PF00117">
    <property type="entry name" value="GATase"/>
    <property type="match status" value="1"/>
</dbReference>
<dbReference type="EC" id="4.1.3.27" evidence="3"/>
<dbReference type="EMBL" id="MF101423">
    <property type="protein sequence ID" value="ARW62417.1"/>
    <property type="molecule type" value="Genomic_DNA"/>
</dbReference>
<dbReference type="GO" id="GO:0000162">
    <property type="term" value="P:L-tryptophan biosynthetic process"/>
    <property type="evidence" value="ECO:0007669"/>
    <property type="project" value="UniProtKB-KW"/>
</dbReference>
<reference evidence="9" key="1">
    <citation type="journal article" date="2017" name="J. Phycol.">
        <title>Analysis of chloroplast genomes and a supermatrix inform reclassification of the Rhodomelaceae (Rhodophyta).</title>
        <authorList>
            <person name="Diaz-Tapia P."/>
            <person name="Maggs C.A."/>
            <person name="West J.A."/>
            <person name="Verbruggen H."/>
        </authorList>
    </citation>
    <scope>NUCLEOTIDE SEQUENCE</scope>
    <source>
        <strain evidence="9">PD0863</strain>
    </source>
</reference>
<dbReference type="InterPro" id="IPR050472">
    <property type="entry name" value="Anth_synth/Amidotransfase"/>
</dbReference>
<evidence type="ECO:0000256" key="4">
    <source>
        <dbReference type="ARBA" id="ARBA00020654"/>
    </source>
</evidence>
<protein>
    <recommendedName>
        <fullName evidence="4">Anthranilate synthase component 2</fullName>
        <ecNumber evidence="3">4.1.3.27</ecNumber>
    </recommendedName>
    <alternativeName>
        <fullName evidence="7">Anthranilate synthase, glutamine amidotransferase component</fullName>
    </alternativeName>
</protein>
<keyword evidence="5" id="KW-0822">Tryptophan biosynthesis</keyword>
<gene>
    <name evidence="9" type="primary">trpG</name>
</gene>
<comment type="pathway">
    <text evidence="1">Amino-acid biosynthesis; L-tryptophan biosynthesis; L-tryptophan from chorismate: step 1/5.</text>
</comment>
<dbReference type="GeneID" id="33355620"/>
<dbReference type="GO" id="GO:0004049">
    <property type="term" value="F:anthranilate synthase activity"/>
    <property type="evidence" value="ECO:0007669"/>
    <property type="project" value="UniProtKB-EC"/>
</dbReference>
<sequence length="188" mass="21366">MIIIIDNYDSFTHNLVQYAGELKYSITVVKNDKIKIRDIEKKRPTHIIISPGPGKPQDAGICIEVIKTYGNEIPILGICLGHQAIGNVHGGLIKKLKTPVHGKVDYIFNNQKDIFKGIKNKFEATRYHSLIVDKTTLPKELEITAWTKDSIVMGFKHKSYNKLQGIQFHPESLWTKEGKKIIKNFLLS</sequence>
<dbReference type="PRINTS" id="PR00097">
    <property type="entry name" value="ANTSNTHASEII"/>
</dbReference>
<dbReference type="PANTHER" id="PTHR43418">
    <property type="entry name" value="MULTIFUNCTIONAL TRYPTOPHAN BIOSYNTHESIS PROTEIN-RELATED"/>
    <property type="match status" value="1"/>
</dbReference>
<evidence type="ECO:0000256" key="7">
    <source>
        <dbReference type="ARBA" id="ARBA00082672"/>
    </source>
</evidence>